<dbReference type="Proteomes" id="UP000602198">
    <property type="component" value="Unassembled WGS sequence"/>
</dbReference>
<gene>
    <name evidence="2" type="ORF">JK358_33215</name>
</gene>
<organism evidence="2 3">
    <name type="scientific">Nocardia acididurans</name>
    <dbReference type="NCBI Taxonomy" id="2802282"/>
    <lineage>
        <taxon>Bacteria</taxon>
        <taxon>Bacillati</taxon>
        <taxon>Actinomycetota</taxon>
        <taxon>Actinomycetes</taxon>
        <taxon>Mycobacteriales</taxon>
        <taxon>Nocardiaceae</taxon>
        <taxon>Nocardia</taxon>
    </lineage>
</organism>
<feature type="domain" description="M23ase beta-sheet core" evidence="1">
    <location>
        <begin position="190"/>
        <end position="285"/>
    </location>
</feature>
<accession>A0ABS1MF67</accession>
<dbReference type="InterPro" id="IPR011055">
    <property type="entry name" value="Dup_hybrid_motif"/>
</dbReference>
<evidence type="ECO:0000313" key="3">
    <source>
        <dbReference type="Proteomes" id="UP000602198"/>
    </source>
</evidence>
<dbReference type="PANTHER" id="PTHR21666:SF270">
    <property type="entry name" value="MUREIN HYDROLASE ACTIVATOR ENVC"/>
    <property type="match status" value="1"/>
</dbReference>
<dbReference type="PANTHER" id="PTHR21666">
    <property type="entry name" value="PEPTIDASE-RELATED"/>
    <property type="match status" value="1"/>
</dbReference>
<proteinExistence type="predicted"/>
<dbReference type="EMBL" id="JAERRJ010000015">
    <property type="protein sequence ID" value="MBL1079278.1"/>
    <property type="molecule type" value="Genomic_DNA"/>
</dbReference>
<sequence length="303" mass="31073">MPHHRVTPGSVSVKDLLGEVGTEVPTHRADVTGRFRIVAGAAVTTGALLSTAAQLTPAAAVAAPVPPPADQGLEGVIEDVFGPAAVQFLNEAVPGAIPAAPQVAEAPEEVAQEPAPAAPAVAPFGIAGLPPEISGPLAQAEQVINGLQQQIAPQIQQIVPEAAPQFSAAPAVLPVGGEISSNFGSRWGSFHYGVDIADALGTPIHSVLGGTVIEAGQASGFGQWVRVQQDDGTIAVYGHVNEYFVQAGDRVNAGDVIATVGNRGQSTGPHLHLEIWDQNHVKIDPVAWLATKGVLMEQHWGAA</sequence>
<name>A0ABS1MF67_9NOCA</name>
<dbReference type="InterPro" id="IPR050570">
    <property type="entry name" value="Cell_wall_metabolism_enzyme"/>
</dbReference>
<dbReference type="SUPFAM" id="SSF51261">
    <property type="entry name" value="Duplicated hybrid motif"/>
    <property type="match status" value="1"/>
</dbReference>
<dbReference type="Gene3D" id="2.70.70.10">
    <property type="entry name" value="Glucose Permease (Domain IIA)"/>
    <property type="match status" value="1"/>
</dbReference>
<evidence type="ECO:0000313" key="2">
    <source>
        <dbReference type="EMBL" id="MBL1079278.1"/>
    </source>
</evidence>
<dbReference type="Pfam" id="PF01551">
    <property type="entry name" value="Peptidase_M23"/>
    <property type="match status" value="1"/>
</dbReference>
<dbReference type="CDD" id="cd12797">
    <property type="entry name" value="M23_peptidase"/>
    <property type="match status" value="1"/>
</dbReference>
<protein>
    <submittedName>
        <fullName evidence="2">M23 family metallopeptidase</fullName>
    </submittedName>
</protein>
<dbReference type="InterPro" id="IPR016047">
    <property type="entry name" value="M23ase_b-sheet_dom"/>
</dbReference>
<evidence type="ECO:0000259" key="1">
    <source>
        <dbReference type="Pfam" id="PF01551"/>
    </source>
</evidence>
<comment type="caution">
    <text evidence="2">The sequence shown here is derived from an EMBL/GenBank/DDBJ whole genome shotgun (WGS) entry which is preliminary data.</text>
</comment>
<reference evidence="2 3" key="1">
    <citation type="submission" date="2021-01" db="EMBL/GenBank/DDBJ databases">
        <title>WGS of actinomycetes isolated from Thailand.</title>
        <authorList>
            <person name="Thawai C."/>
        </authorList>
    </citation>
    <scope>NUCLEOTIDE SEQUENCE [LARGE SCALE GENOMIC DNA]</scope>
    <source>
        <strain evidence="2 3">LPG 2</strain>
    </source>
</reference>
<keyword evidence="3" id="KW-1185">Reference proteome</keyword>